<proteinExistence type="predicted"/>
<name>A0A1W2TBQ2_ROSNE</name>
<dbReference type="Proteomes" id="UP000054516">
    <property type="component" value="Unassembled WGS sequence"/>
</dbReference>
<gene>
    <name evidence="1" type="ORF">SAMD00023353_1001580</name>
</gene>
<dbReference type="AlphaFoldDB" id="A0A1W2TBQ2"/>
<organism evidence="1">
    <name type="scientific">Rosellinia necatrix</name>
    <name type="common">White root-rot fungus</name>
    <dbReference type="NCBI Taxonomy" id="77044"/>
    <lineage>
        <taxon>Eukaryota</taxon>
        <taxon>Fungi</taxon>
        <taxon>Dikarya</taxon>
        <taxon>Ascomycota</taxon>
        <taxon>Pezizomycotina</taxon>
        <taxon>Sordariomycetes</taxon>
        <taxon>Xylariomycetidae</taxon>
        <taxon>Xylariales</taxon>
        <taxon>Xylariaceae</taxon>
        <taxon>Rosellinia</taxon>
    </lineage>
</organism>
<dbReference type="EMBL" id="DF977455">
    <property type="protein sequence ID" value="GAP85357.2"/>
    <property type="molecule type" value="Genomic_DNA"/>
</dbReference>
<reference evidence="1" key="1">
    <citation type="submission" date="2016-03" db="EMBL/GenBank/DDBJ databases">
        <title>Draft genome sequence of Rosellinia necatrix.</title>
        <authorList>
            <person name="Kanematsu S."/>
        </authorList>
    </citation>
    <scope>NUCLEOTIDE SEQUENCE [LARGE SCALE GENOMIC DNA]</scope>
    <source>
        <strain evidence="1">W97</strain>
    </source>
</reference>
<evidence type="ECO:0000313" key="1">
    <source>
        <dbReference type="EMBL" id="GAP85357.2"/>
    </source>
</evidence>
<protein>
    <submittedName>
        <fullName evidence="1">Uncharacterized protein</fullName>
    </submittedName>
</protein>
<accession>A0A1W2TBQ2</accession>
<sequence length="107" mass="11666">MSGCGCYISARKALILPARHPYAPPPITGVTTCMPDFLTLPYRSSSRIQMGSEDNHGREAQDPYAFKPPTVSLYNVGPAQDFAKRLEQSLRLFLPRALIVVQASGAS</sequence>
<evidence type="ECO:0000313" key="2">
    <source>
        <dbReference type="Proteomes" id="UP000054516"/>
    </source>
</evidence>
<keyword evidence="2" id="KW-1185">Reference proteome</keyword>